<dbReference type="Pfam" id="PF01510">
    <property type="entry name" value="Amidase_2"/>
    <property type="match status" value="1"/>
</dbReference>
<evidence type="ECO:0000256" key="3">
    <source>
        <dbReference type="ARBA" id="ARBA00004496"/>
    </source>
</evidence>
<dbReference type="PANTHER" id="PTHR30417">
    <property type="entry name" value="N-ACETYLMURAMOYL-L-ALANINE AMIDASE AMID"/>
    <property type="match status" value="1"/>
</dbReference>
<keyword evidence="7" id="KW-0479">Metal-binding</keyword>
<proteinExistence type="inferred from homology"/>
<accession>A0A558B9W3</accession>
<comment type="similarity">
    <text evidence="4">Belongs to the N-acetylmuramoyl-L-alanine amidase 2 family.</text>
</comment>
<evidence type="ECO:0000256" key="11">
    <source>
        <dbReference type="ARBA" id="ARBA00039257"/>
    </source>
</evidence>
<protein>
    <recommendedName>
        <fullName evidence="11">1,6-anhydro-N-acetylmuramyl-L-alanine amidase AmpD</fullName>
        <ecNumber evidence="5">3.5.1.28</ecNumber>
    </recommendedName>
    <alternativeName>
        <fullName evidence="12">N-acetylmuramoyl-L-alanine amidase</fullName>
    </alternativeName>
</protein>
<evidence type="ECO:0000313" key="14">
    <source>
        <dbReference type="EMBL" id="TVT33301.1"/>
    </source>
</evidence>
<dbReference type="InterPro" id="IPR051206">
    <property type="entry name" value="NAMLAA_amidase_2"/>
</dbReference>
<evidence type="ECO:0000313" key="15">
    <source>
        <dbReference type="Proteomes" id="UP000319142"/>
    </source>
</evidence>
<feature type="domain" description="N-acetylmuramoyl-L-alanine amidase" evidence="13">
    <location>
        <begin position="46"/>
        <end position="197"/>
    </location>
</feature>
<comment type="caution">
    <text evidence="14">The sequence shown here is derived from an EMBL/GenBank/DDBJ whole genome shotgun (WGS) entry which is preliminary data.</text>
</comment>
<dbReference type="GO" id="GO:0008745">
    <property type="term" value="F:N-acetylmuramoyl-L-alanine amidase activity"/>
    <property type="evidence" value="ECO:0007669"/>
    <property type="project" value="UniProtKB-EC"/>
</dbReference>
<dbReference type="InterPro" id="IPR002502">
    <property type="entry name" value="Amidase_domain"/>
</dbReference>
<evidence type="ECO:0000256" key="10">
    <source>
        <dbReference type="ARBA" id="ARBA00023316"/>
    </source>
</evidence>
<keyword evidence="10" id="KW-0961">Cell wall biogenesis/degradation</keyword>
<evidence type="ECO:0000256" key="1">
    <source>
        <dbReference type="ARBA" id="ARBA00001561"/>
    </source>
</evidence>
<reference evidence="14 15" key="1">
    <citation type="submission" date="2019-07" db="EMBL/GenBank/DDBJ databases">
        <title>The pathways for chlorine oxyanion respiration interact through the shared metabolite chlorate.</title>
        <authorList>
            <person name="Barnum T.P."/>
            <person name="Cheng Y."/>
            <person name="Hill K.A."/>
            <person name="Lucas L.N."/>
            <person name="Carlson H.K."/>
            <person name="Coates J.D."/>
        </authorList>
    </citation>
    <scope>NUCLEOTIDE SEQUENCE [LARGE SCALE GENOMIC DNA]</scope>
    <source>
        <strain evidence="14">UCB</strain>
    </source>
</reference>
<evidence type="ECO:0000256" key="9">
    <source>
        <dbReference type="ARBA" id="ARBA00022833"/>
    </source>
</evidence>
<dbReference type="NCBIfam" id="NF008758">
    <property type="entry name" value="PRK11789.1"/>
    <property type="match status" value="1"/>
</dbReference>
<dbReference type="Gene3D" id="3.40.80.10">
    <property type="entry name" value="Peptidoglycan recognition protein-like"/>
    <property type="match status" value="1"/>
</dbReference>
<dbReference type="GO" id="GO:0071555">
    <property type="term" value="P:cell wall organization"/>
    <property type="evidence" value="ECO:0007669"/>
    <property type="project" value="UniProtKB-KW"/>
</dbReference>
<evidence type="ECO:0000256" key="2">
    <source>
        <dbReference type="ARBA" id="ARBA00001947"/>
    </source>
</evidence>
<comment type="catalytic activity">
    <reaction evidence="1">
        <text>Hydrolyzes the link between N-acetylmuramoyl residues and L-amino acid residues in certain cell-wall glycopeptides.</text>
        <dbReference type="EC" id="3.5.1.28"/>
    </reaction>
</comment>
<evidence type="ECO:0000256" key="7">
    <source>
        <dbReference type="ARBA" id="ARBA00022723"/>
    </source>
</evidence>
<dbReference type="Proteomes" id="UP000319142">
    <property type="component" value="Unassembled WGS sequence"/>
</dbReference>
<dbReference type="AlphaFoldDB" id="A0A558B9W3"/>
<gene>
    <name evidence="14" type="primary">ampD</name>
    <name evidence="14" type="ORF">FHK81_09635</name>
</gene>
<evidence type="ECO:0000256" key="5">
    <source>
        <dbReference type="ARBA" id="ARBA00011901"/>
    </source>
</evidence>
<dbReference type="SUPFAM" id="SSF55846">
    <property type="entry name" value="N-acetylmuramoyl-L-alanine amidase-like"/>
    <property type="match status" value="1"/>
</dbReference>
<organism evidence="14 15">
    <name type="scientific">Marinobacter vinifirmus</name>
    <dbReference type="NCBI Taxonomy" id="355591"/>
    <lineage>
        <taxon>Bacteria</taxon>
        <taxon>Pseudomonadati</taxon>
        <taxon>Pseudomonadota</taxon>
        <taxon>Gammaproteobacteria</taxon>
        <taxon>Pseudomonadales</taxon>
        <taxon>Marinobacteraceae</taxon>
        <taxon>Marinobacter</taxon>
    </lineage>
</organism>
<evidence type="ECO:0000256" key="8">
    <source>
        <dbReference type="ARBA" id="ARBA00022801"/>
    </source>
</evidence>
<sequence length="215" mass="23726">MDFVIQSPDRVTHCVSGCTLPDQHFNARVEQLRTTGRFPDARWCPSPNFGPRPEGAAISLLVVHNISLPPGEFGGGHIEEFFCNRLDPHAHPYFQTIADLQVSAHGLICRDGSVVQFVSCLDRAWHAGRSCFEGEEECNDFSIGIELEGADDVPYTDAQYQSLARLAALVRAAWPAITAERITGHCDIAPGRKTDPGEAFQWAHFHRVLSTTENA</sequence>
<dbReference type="GO" id="GO:0009253">
    <property type="term" value="P:peptidoglycan catabolic process"/>
    <property type="evidence" value="ECO:0007669"/>
    <property type="project" value="InterPro"/>
</dbReference>
<comment type="cofactor">
    <cofactor evidence="2">
        <name>Zn(2+)</name>
        <dbReference type="ChEBI" id="CHEBI:29105"/>
    </cofactor>
</comment>
<dbReference type="InterPro" id="IPR036505">
    <property type="entry name" value="Amidase/PGRP_sf"/>
</dbReference>
<dbReference type="GO" id="GO:0005737">
    <property type="term" value="C:cytoplasm"/>
    <property type="evidence" value="ECO:0007669"/>
    <property type="project" value="UniProtKB-SubCell"/>
</dbReference>
<dbReference type="PANTHER" id="PTHR30417:SF4">
    <property type="entry name" value="1,6-ANHYDRO-N-ACETYLMURAMYL-L-ALANINE AMIDASE AMPD"/>
    <property type="match status" value="1"/>
</dbReference>
<evidence type="ECO:0000259" key="13">
    <source>
        <dbReference type="SMART" id="SM00644"/>
    </source>
</evidence>
<dbReference type="GO" id="GO:0046872">
    <property type="term" value="F:metal ion binding"/>
    <property type="evidence" value="ECO:0007669"/>
    <property type="project" value="UniProtKB-KW"/>
</dbReference>
<comment type="subcellular location">
    <subcellularLocation>
        <location evidence="3">Cytoplasm</location>
    </subcellularLocation>
</comment>
<dbReference type="CDD" id="cd06583">
    <property type="entry name" value="PGRP"/>
    <property type="match status" value="1"/>
</dbReference>
<keyword evidence="9" id="KW-0862">Zinc</keyword>
<keyword evidence="6" id="KW-0963">Cytoplasm</keyword>
<evidence type="ECO:0000256" key="12">
    <source>
        <dbReference type="ARBA" id="ARBA00042615"/>
    </source>
</evidence>
<evidence type="ECO:0000256" key="6">
    <source>
        <dbReference type="ARBA" id="ARBA00022490"/>
    </source>
</evidence>
<keyword evidence="8 14" id="KW-0378">Hydrolase</keyword>
<name>A0A558B9W3_9GAMM</name>
<dbReference type="GO" id="GO:0009254">
    <property type="term" value="P:peptidoglycan turnover"/>
    <property type="evidence" value="ECO:0007669"/>
    <property type="project" value="TreeGrafter"/>
</dbReference>
<evidence type="ECO:0000256" key="4">
    <source>
        <dbReference type="ARBA" id="ARBA00007553"/>
    </source>
</evidence>
<dbReference type="EC" id="3.5.1.28" evidence="5"/>
<dbReference type="EMBL" id="VMRX01000024">
    <property type="protein sequence ID" value="TVT33301.1"/>
    <property type="molecule type" value="Genomic_DNA"/>
</dbReference>
<dbReference type="SMART" id="SM00644">
    <property type="entry name" value="Ami_2"/>
    <property type="match status" value="1"/>
</dbReference>